<gene>
    <name evidence="3" type="ORF">K505DRAFT_367608</name>
</gene>
<proteinExistence type="predicted"/>
<dbReference type="OrthoDB" id="5426775at2759"/>
<evidence type="ECO:0000313" key="3">
    <source>
        <dbReference type="EMBL" id="KAF2787137.1"/>
    </source>
</evidence>
<feature type="domain" description="DUF7924" evidence="2">
    <location>
        <begin position="20"/>
        <end position="96"/>
    </location>
</feature>
<dbReference type="Proteomes" id="UP000799757">
    <property type="component" value="Unassembled WGS sequence"/>
</dbReference>
<protein>
    <recommendedName>
        <fullName evidence="2">DUF7924 domain-containing protein</fullName>
    </recommendedName>
</protein>
<dbReference type="PANTHER" id="PTHR42470:SF1">
    <property type="entry name" value="VAST DOMAIN-CONTAINING PROTEIN"/>
    <property type="match status" value="1"/>
</dbReference>
<name>A0A6A6WTM0_9PLEO</name>
<feature type="region of interest" description="Disordered" evidence="1">
    <location>
        <begin position="1"/>
        <end position="24"/>
    </location>
</feature>
<dbReference type="EMBL" id="MU002356">
    <property type="protein sequence ID" value="KAF2787137.1"/>
    <property type="molecule type" value="Genomic_DNA"/>
</dbReference>
<dbReference type="InterPro" id="IPR057684">
    <property type="entry name" value="DUF7924"/>
</dbReference>
<evidence type="ECO:0000256" key="1">
    <source>
        <dbReference type="SAM" id="MobiDB-lite"/>
    </source>
</evidence>
<evidence type="ECO:0000313" key="4">
    <source>
        <dbReference type="Proteomes" id="UP000799757"/>
    </source>
</evidence>
<keyword evidence="4" id="KW-1185">Reference proteome</keyword>
<accession>A0A6A6WTM0</accession>
<reference evidence="3" key="1">
    <citation type="journal article" date="2020" name="Stud. Mycol.">
        <title>101 Dothideomycetes genomes: a test case for predicting lifestyles and emergence of pathogens.</title>
        <authorList>
            <person name="Haridas S."/>
            <person name="Albert R."/>
            <person name="Binder M."/>
            <person name="Bloem J."/>
            <person name="Labutti K."/>
            <person name="Salamov A."/>
            <person name="Andreopoulos B."/>
            <person name="Baker S."/>
            <person name="Barry K."/>
            <person name="Bills G."/>
            <person name="Bluhm B."/>
            <person name="Cannon C."/>
            <person name="Castanera R."/>
            <person name="Culley D."/>
            <person name="Daum C."/>
            <person name="Ezra D."/>
            <person name="Gonzalez J."/>
            <person name="Henrissat B."/>
            <person name="Kuo A."/>
            <person name="Liang C."/>
            <person name="Lipzen A."/>
            <person name="Lutzoni F."/>
            <person name="Magnuson J."/>
            <person name="Mondo S."/>
            <person name="Nolan M."/>
            <person name="Ohm R."/>
            <person name="Pangilinan J."/>
            <person name="Park H.-J."/>
            <person name="Ramirez L."/>
            <person name="Alfaro M."/>
            <person name="Sun H."/>
            <person name="Tritt A."/>
            <person name="Yoshinaga Y."/>
            <person name="Zwiers L.-H."/>
            <person name="Turgeon B."/>
            <person name="Goodwin S."/>
            <person name="Spatafora J."/>
            <person name="Crous P."/>
            <person name="Grigoriev I."/>
        </authorList>
    </citation>
    <scope>NUCLEOTIDE SEQUENCE</scope>
    <source>
        <strain evidence="3">CBS 109.77</strain>
    </source>
</reference>
<dbReference type="AlphaFoldDB" id="A0A6A6WTM0"/>
<dbReference type="Pfam" id="PF25545">
    <property type="entry name" value="DUF7924"/>
    <property type="match status" value="1"/>
</dbReference>
<dbReference type="PANTHER" id="PTHR42470">
    <property type="entry name" value="VAST DOMAIN-CONTAINING PROTEIN"/>
    <property type="match status" value="1"/>
</dbReference>
<sequence length="103" mass="11162">MATDTSMASPSCSGNSSLTRSGSETHYHASLQGAHDGATIVRYLYEFDASAGCMPSDIDTCHFSVTCDTLTAYLFVHWRQIDPADGSSIQYCVKKIPKHSLIP</sequence>
<evidence type="ECO:0000259" key="2">
    <source>
        <dbReference type="Pfam" id="PF25545"/>
    </source>
</evidence>
<organism evidence="3 4">
    <name type="scientific">Melanomma pulvis-pyrius CBS 109.77</name>
    <dbReference type="NCBI Taxonomy" id="1314802"/>
    <lineage>
        <taxon>Eukaryota</taxon>
        <taxon>Fungi</taxon>
        <taxon>Dikarya</taxon>
        <taxon>Ascomycota</taxon>
        <taxon>Pezizomycotina</taxon>
        <taxon>Dothideomycetes</taxon>
        <taxon>Pleosporomycetidae</taxon>
        <taxon>Pleosporales</taxon>
        <taxon>Melanommataceae</taxon>
        <taxon>Melanomma</taxon>
    </lineage>
</organism>